<proteinExistence type="predicted"/>
<feature type="transmembrane region" description="Helical" evidence="7">
    <location>
        <begin position="219"/>
        <end position="246"/>
    </location>
</feature>
<evidence type="ECO:0000256" key="7">
    <source>
        <dbReference type="SAM" id="Phobius"/>
    </source>
</evidence>
<dbReference type="SUPFAM" id="SSF103473">
    <property type="entry name" value="MFS general substrate transporter"/>
    <property type="match status" value="1"/>
</dbReference>
<keyword evidence="2" id="KW-0813">Transport</keyword>
<organism evidence="9 10">
    <name type="scientific">Hirsutella minnesotensis 3608</name>
    <dbReference type="NCBI Taxonomy" id="1043627"/>
    <lineage>
        <taxon>Eukaryota</taxon>
        <taxon>Fungi</taxon>
        <taxon>Dikarya</taxon>
        <taxon>Ascomycota</taxon>
        <taxon>Pezizomycotina</taxon>
        <taxon>Sordariomycetes</taxon>
        <taxon>Hypocreomycetidae</taxon>
        <taxon>Hypocreales</taxon>
        <taxon>Ophiocordycipitaceae</taxon>
        <taxon>Hirsutella</taxon>
    </lineage>
</organism>
<evidence type="ECO:0000313" key="10">
    <source>
        <dbReference type="Proteomes" id="UP000054481"/>
    </source>
</evidence>
<keyword evidence="4 7" id="KW-1133">Transmembrane helix</keyword>
<feature type="compositionally biased region" description="Polar residues" evidence="6">
    <location>
        <begin position="71"/>
        <end position="80"/>
    </location>
</feature>
<evidence type="ECO:0000256" key="3">
    <source>
        <dbReference type="ARBA" id="ARBA00022692"/>
    </source>
</evidence>
<dbReference type="FunFam" id="1.20.1250.20:FF:000172">
    <property type="entry name" value="MFS multidrug resistance transporter"/>
    <property type="match status" value="1"/>
</dbReference>
<feature type="transmembrane region" description="Helical" evidence="7">
    <location>
        <begin position="590"/>
        <end position="610"/>
    </location>
</feature>
<feature type="transmembrane region" description="Helical" evidence="7">
    <location>
        <begin position="563"/>
        <end position="584"/>
    </location>
</feature>
<feature type="transmembrane region" description="Helical" evidence="7">
    <location>
        <begin position="489"/>
        <end position="508"/>
    </location>
</feature>
<dbReference type="PANTHER" id="PTHR23502:SF26">
    <property type="entry name" value="MAJOR FACILITATOR SUPERFAMILY (MFS) PROFILE DOMAIN-CONTAINING PROTEIN"/>
    <property type="match status" value="1"/>
</dbReference>
<dbReference type="Proteomes" id="UP000054481">
    <property type="component" value="Unassembled WGS sequence"/>
</dbReference>
<dbReference type="Gene3D" id="1.20.1250.20">
    <property type="entry name" value="MFS general substrate transporter like domains"/>
    <property type="match status" value="1"/>
</dbReference>
<evidence type="ECO:0000259" key="8">
    <source>
        <dbReference type="PROSITE" id="PS50850"/>
    </source>
</evidence>
<evidence type="ECO:0000256" key="4">
    <source>
        <dbReference type="ARBA" id="ARBA00022989"/>
    </source>
</evidence>
<evidence type="ECO:0000256" key="6">
    <source>
        <dbReference type="SAM" id="MobiDB-lite"/>
    </source>
</evidence>
<protein>
    <recommendedName>
        <fullName evidence="8">Major facilitator superfamily (MFS) profile domain-containing protein</fullName>
    </recommendedName>
</protein>
<feature type="region of interest" description="Disordered" evidence="6">
    <location>
        <begin position="1"/>
        <end position="27"/>
    </location>
</feature>
<keyword evidence="5 7" id="KW-0472">Membrane</keyword>
<dbReference type="AlphaFoldDB" id="A0A0F7ZGQ1"/>
<gene>
    <name evidence="9" type="ORF">HIM_09354</name>
</gene>
<evidence type="ECO:0000256" key="1">
    <source>
        <dbReference type="ARBA" id="ARBA00004141"/>
    </source>
</evidence>
<evidence type="ECO:0000313" key="9">
    <source>
        <dbReference type="EMBL" id="KJZ71281.1"/>
    </source>
</evidence>
<dbReference type="InterPro" id="IPR036259">
    <property type="entry name" value="MFS_trans_sf"/>
</dbReference>
<accession>A0A0F7ZGQ1</accession>
<feature type="region of interest" description="Disordered" evidence="6">
    <location>
        <begin position="67"/>
        <end position="98"/>
    </location>
</feature>
<feature type="transmembrane region" description="Helical" evidence="7">
    <location>
        <begin position="389"/>
        <end position="411"/>
    </location>
</feature>
<dbReference type="InterPro" id="IPR020846">
    <property type="entry name" value="MFS_dom"/>
</dbReference>
<keyword evidence="3 7" id="KW-0812">Transmembrane</keyword>
<dbReference type="PROSITE" id="PS50850">
    <property type="entry name" value="MFS"/>
    <property type="match status" value="1"/>
</dbReference>
<dbReference type="GO" id="GO:0022857">
    <property type="term" value="F:transmembrane transporter activity"/>
    <property type="evidence" value="ECO:0007669"/>
    <property type="project" value="InterPro"/>
</dbReference>
<feature type="transmembrane region" description="Helical" evidence="7">
    <location>
        <begin position="520"/>
        <end position="542"/>
    </location>
</feature>
<feature type="transmembrane region" description="Helical" evidence="7">
    <location>
        <begin position="151"/>
        <end position="172"/>
    </location>
</feature>
<sequence>MDKPSVPSHALERRQGPSRPISRRFTTLEGWRETRDGLHLVAGSTISSLIPNPAYDSEWHIHDDSPAQARLSGSTEASNSKLDESIDGRGGSHDSWMSSEDNYWPPVQRFATKDEDPFAESDSFPAEKVKSVPSLAAPEKPFHVFNKRQKWVVIAIIGVAGLFSGLSSNIYFPALDSIAKDLGVSLNAVSLTITSYLIVQGISPLIWGSLSDTLGRRPIYIYSFSVYILSNIVLSFSPNFTVLLIFRGLQAAGSASTVSIGNGVIQDIALPVERGAFISFYQAIRNFSIAVGPVLGGILDNFLGFRSIFIFLLAASSLTLIALLIFLPETLRTIAGDGTLRLSGIHQPFIQKYGREPAYMQDPGSRPPRPRVTAGTFLKPLKLLVEKDILVSLLFGGVVYAVWSMVVSSTTGLFKDRFQLGELLLGLAFLPNGAGTIVGSAVAGKLMTREFLRSEEVYMRDNPEAQSPSKNKKNLPLDFPIEHARLRHVPWITVLFVLSTTVYGFTLLPADQLPLVSRPGWIAVPLVLQFIIASTSNAVFAINTALVADLCPGQGASATAINNLVRCSIGAIGVASVDAMLAAFGPAATFLGLSLLSVAMGLLLAAEWSWGMQWRSERERAKASLPV</sequence>
<dbReference type="OrthoDB" id="440553at2759"/>
<feature type="domain" description="Major facilitator superfamily (MFS) profile" evidence="8">
    <location>
        <begin position="153"/>
        <end position="609"/>
    </location>
</feature>
<comment type="subcellular location">
    <subcellularLocation>
        <location evidence="1">Membrane</location>
        <topology evidence="1">Multi-pass membrane protein</topology>
    </subcellularLocation>
</comment>
<feature type="transmembrane region" description="Helical" evidence="7">
    <location>
        <begin position="184"/>
        <end position="207"/>
    </location>
</feature>
<feature type="transmembrane region" description="Helical" evidence="7">
    <location>
        <begin position="308"/>
        <end position="327"/>
    </location>
</feature>
<keyword evidence="10" id="KW-1185">Reference proteome</keyword>
<reference evidence="9 10" key="1">
    <citation type="journal article" date="2014" name="Genome Biol. Evol.">
        <title>Comparative genomics and transcriptomics analyses reveal divergent lifestyle features of nematode endoparasitic fungus Hirsutella minnesotensis.</title>
        <authorList>
            <person name="Lai Y."/>
            <person name="Liu K."/>
            <person name="Zhang X."/>
            <person name="Zhang X."/>
            <person name="Li K."/>
            <person name="Wang N."/>
            <person name="Shu C."/>
            <person name="Wu Y."/>
            <person name="Wang C."/>
            <person name="Bushley K.E."/>
            <person name="Xiang M."/>
            <person name="Liu X."/>
        </authorList>
    </citation>
    <scope>NUCLEOTIDE SEQUENCE [LARGE SCALE GENOMIC DNA]</scope>
    <source>
        <strain evidence="9 10">3608</strain>
    </source>
</reference>
<dbReference type="PANTHER" id="PTHR23502">
    <property type="entry name" value="MAJOR FACILITATOR SUPERFAMILY"/>
    <property type="match status" value="1"/>
</dbReference>
<feature type="transmembrane region" description="Helical" evidence="7">
    <location>
        <begin position="423"/>
        <end position="443"/>
    </location>
</feature>
<dbReference type="InterPro" id="IPR011701">
    <property type="entry name" value="MFS"/>
</dbReference>
<feature type="compositionally biased region" description="Basic and acidic residues" evidence="6">
    <location>
        <begin position="81"/>
        <end position="92"/>
    </location>
</feature>
<evidence type="ECO:0000256" key="5">
    <source>
        <dbReference type="ARBA" id="ARBA00023136"/>
    </source>
</evidence>
<dbReference type="Pfam" id="PF07690">
    <property type="entry name" value="MFS_1"/>
    <property type="match status" value="1"/>
</dbReference>
<evidence type="ECO:0000256" key="2">
    <source>
        <dbReference type="ARBA" id="ARBA00022448"/>
    </source>
</evidence>
<dbReference type="GO" id="GO:0005886">
    <property type="term" value="C:plasma membrane"/>
    <property type="evidence" value="ECO:0007669"/>
    <property type="project" value="TreeGrafter"/>
</dbReference>
<dbReference type="EMBL" id="KQ030581">
    <property type="protein sequence ID" value="KJZ71281.1"/>
    <property type="molecule type" value="Genomic_DNA"/>
</dbReference>
<name>A0A0F7ZGQ1_9HYPO</name>